<sequence>MNRPSGETLAIRASVLRNLVAGACAGMLATYAIYLSIGALDPDWHASRSVIKLLELLPPVPRSGLLLAFALLLGAFAFGLLRLSASNTALHLSHTGGMVLGAYGWVKFAWRDVQSISVDSRLGGRIQLRFAKLPLLYRILMTNEVVVLLDSESVGHVMPFLQAHCPEVLKA</sequence>
<protein>
    <recommendedName>
        <fullName evidence="4">PH domain-containing protein</fullName>
    </recommendedName>
</protein>
<evidence type="ECO:0000313" key="3">
    <source>
        <dbReference type="Proteomes" id="UP001205906"/>
    </source>
</evidence>
<feature type="transmembrane region" description="Helical" evidence="1">
    <location>
        <begin position="60"/>
        <end position="81"/>
    </location>
</feature>
<evidence type="ECO:0000256" key="1">
    <source>
        <dbReference type="SAM" id="Phobius"/>
    </source>
</evidence>
<keyword evidence="3" id="KW-1185">Reference proteome</keyword>
<keyword evidence="1" id="KW-0472">Membrane</keyword>
<dbReference type="EMBL" id="JAMXQS010000008">
    <property type="protein sequence ID" value="MCO6051368.1"/>
    <property type="molecule type" value="Genomic_DNA"/>
</dbReference>
<evidence type="ECO:0000313" key="2">
    <source>
        <dbReference type="EMBL" id="MCO6051368.1"/>
    </source>
</evidence>
<gene>
    <name evidence="2" type="ORF">NGM99_16410</name>
</gene>
<evidence type="ECO:0008006" key="4">
    <source>
        <dbReference type="Google" id="ProtNLM"/>
    </source>
</evidence>
<comment type="caution">
    <text evidence="2">The sequence shown here is derived from an EMBL/GenBank/DDBJ whole genome shotgun (WGS) entry which is preliminary data.</text>
</comment>
<feature type="transmembrane region" description="Helical" evidence="1">
    <location>
        <begin position="20"/>
        <end position="40"/>
    </location>
</feature>
<dbReference type="RefSeq" id="WP_252820887.1">
    <property type="nucleotide sequence ID" value="NZ_JAMXQS010000008.1"/>
</dbReference>
<keyword evidence="1" id="KW-0812">Transmembrane</keyword>
<reference evidence="2 3" key="1">
    <citation type="submission" date="2022-06" db="EMBL/GenBank/DDBJ databases">
        <title>Mesorhizobium sp. strain RP14 Genome sequencing and assembly.</title>
        <authorList>
            <person name="Kim I."/>
        </authorList>
    </citation>
    <scope>NUCLEOTIDE SEQUENCE [LARGE SCALE GENOMIC DNA]</scope>
    <source>
        <strain evidence="3">RP14(2022)</strain>
    </source>
</reference>
<proteinExistence type="predicted"/>
<dbReference type="Proteomes" id="UP001205906">
    <property type="component" value="Unassembled WGS sequence"/>
</dbReference>
<keyword evidence="1" id="KW-1133">Transmembrane helix</keyword>
<name>A0ABT1CA51_9HYPH</name>
<accession>A0ABT1CA51</accession>
<organism evidence="2 3">
    <name type="scientific">Mesorhizobium liriopis</name>
    <dbReference type="NCBI Taxonomy" id="2953882"/>
    <lineage>
        <taxon>Bacteria</taxon>
        <taxon>Pseudomonadati</taxon>
        <taxon>Pseudomonadota</taxon>
        <taxon>Alphaproteobacteria</taxon>
        <taxon>Hyphomicrobiales</taxon>
        <taxon>Phyllobacteriaceae</taxon>
        <taxon>Mesorhizobium</taxon>
    </lineage>
</organism>